<sequence>MDDSDMSTWGYVGANDAWQTVCNGNAIHADAPSTLESVSPCKDCLNGPLG</sequence>
<keyword evidence="2" id="KW-1185">Reference proteome</keyword>
<reference evidence="1 2" key="1">
    <citation type="submission" date="2023-07" db="EMBL/GenBank/DDBJ databases">
        <title>Sorghum-associated microbial communities from plants grown in Nebraska, USA.</title>
        <authorList>
            <person name="Schachtman D."/>
        </authorList>
    </citation>
    <scope>NUCLEOTIDE SEQUENCE [LARGE SCALE GENOMIC DNA]</scope>
    <source>
        <strain evidence="1 2">BE332</strain>
    </source>
</reference>
<dbReference type="EMBL" id="JAUSVB010000003">
    <property type="protein sequence ID" value="MDQ0373946.1"/>
    <property type="molecule type" value="Genomic_DNA"/>
</dbReference>
<organism evidence="1 2">
    <name type="scientific">Cellulomonas humilata</name>
    <dbReference type="NCBI Taxonomy" id="144055"/>
    <lineage>
        <taxon>Bacteria</taxon>
        <taxon>Bacillati</taxon>
        <taxon>Actinomycetota</taxon>
        <taxon>Actinomycetes</taxon>
        <taxon>Micrococcales</taxon>
        <taxon>Cellulomonadaceae</taxon>
        <taxon>Cellulomonas</taxon>
    </lineage>
</organism>
<name>A0ABU0EF94_9CELL</name>
<comment type="caution">
    <text evidence="1">The sequence shown here is derived from an EMBL/GenBank/DDBJ whole genome shotgun (WGS) entry which is preliminary data.</text>
</comment>
<gene>
    <name evidence="1" type="ORF">J2X26_002267</name>
</gene>
<evidence type="ECO:0000313" key="1">
    <source>
        <dbReference type="EMBL" id="MDQ0373946.1"/>
    </source>
</evidence>
<proteinExistence type="predicted"/>
<accession>A0ABU0EF94</accession>
<evidence type="ECO:0000313" key="2">
    <source>
        <dbReference type="Proteomes" id="UP001239626"/>
    </source>
</evidence>
<protein>
    <submittedName>
        <fullName evidence="1">Uncharacterized protein</fullName>
    </submittedName>
</protein>
<dbReference type="Proteomes" id="UP001239626">
    <property type="component" value="Unassembled WGS sequence"/>
</dbReference>